<reference evidence="2" key="1">
    <citation type="submission" date="2017-01" db="EMBL/GenBank/DDBJ databases">
        <title>Novel pathways for hydrocarbon cycling and metabolic interdependencies in hydrothermal sediment communities.</title>
        <authorList>
            <person name="Dombrowski N."/>
            <person name="Seitz K."/>
            <person name="Teske A."/>
            <person name="Baker B."/>
        </authorList>
    </citation>
    <scope>NUCLEOTIDE SEQUENCE [LARGE SCALE GENOMIC DNA]</scope>
</reference>
<organism evidence="1 2">
    <name type="scientific">candidate division WOR-3 bacterium 4484_100</name>
    <dbReference type="NCBI Taxonomy" id="1936077"/>
    <lineage>
        <taxon>Bacteria</taxon>
        <taxon>Bacteria division WOR-3</taxon>
    </lineage>
</organism>
<evidence type="ECO:0008006" key="3">
    <source>
        <dbReference type="Google" id="ProtNLM"/>
    </source>
</evidence>
<gene>
    <name evidence="1" type="ORF">BXT86_06850</name>
</gene>
<dbReference type="Proteomes" id="UP000191663">
    <property type="component" value="Unassembled WGS sequence"/>
</dbReference>
<evidence type="ECO:0000313" key="1">
    <source>
        <dbReference type="EMBL" id="OPX17376.1"/>
    </source>
</evidence>
<accession>A0A1V4QF67</accession>
<proteinExistence type="predicted"/>
<dbReference type="AlphaFoldDB" id="A0A1V4QF67"/>
<dbReference type="EMBL" id="MUKB01000136">
    <property type="protein sequence ID" value="OPX17376.1"/>
    <property type="molecule type" value="Genomic_DNA"/>
</dbReference>
<dbReference type="InterPro" id="IPR024227">
    <property type="entry name" value="DUF3795"/>
</dbReference>
<evidence type="ECO:0000313" key="2">
    <source>
        <dbReference type="Proteomes" id="UP000191663"/>
    </source>
</evidence>
<comment type="caution">
    <text evidence="1">The sequence shown here is derived from an EMBL/GenBank/DDBJ whole genome shotgun (WGS) entry which is preliminary data.</text>
</comment>
<protein>
    <recommendedName>
        <fullName evidence="3">DUF3795 domain-containing protein</fullName>
    </recommendedName>
</protein>
<name>A0A1V4QF67_UNCW3</name>
<sequence length="150" mass="17383">MNYEQEKKDHISFCGSYCHICDWHTGKIRRIAQTALDMIQEFNGFKRLFEGKVDADNLQKGLRILATSSICSGCKSETGANERCAIRRCCSEKGFDLCNECPDFPCETLKNNPGVIRWHCLEHLNEIKERGLKNWIDQQWTEYIKATQET</sequence>
<dbReference type="Pfam" id="PF12675">
    <property type="entry name" value="DUF3795"/>
    <property type="match status" value="1"/>
</dbReference>